<dbReference type="OrthoDB" id="3830014at2759"/>
<dbReference type="Pfam" id="PF07876">
    <property type="entry name" value="Dabb"/>
    <property type="match status" value="1"/>
</dbReference>
<dbReference type="InterPro" id="IPR013097">
    <property type="entry name" value="Dabb"/>
</dbReference>
<gene>
    <name evidence="2" type="ORF">DOTSEDRAFT_41413</name>
</gene>
<evidence type="ECO:0000313" key="3">
    <source>
        <dbReference type="Proteomes" id="UP000016933"/>
    </source>
</evidence>
<protein>
    <recommendedName>
        <fullName evidence="1">Stress-response A/B barrel domain-containing protein</fullName>
    </recommendedName>
</protein>
<keyword evidence="3" id="KW-1185">Reference proteome</keyword>
<feature type="domain" description="Stress-response A/B barrel" evidence="1">
    <location>
        <begin position="30"/>
        <end position="128"/>
    </location>
</feature>
<dbReference type="SUPFAM" id="SSF54909">
    <property type="entry name" value="Dimeric alpha+beta barrel"/>
    <property type="match status" value="1"/>
</dbReference>
<sequence>MLLARHVGLRGIIRPAIRSYSAVAGGKAYVKRLTFFKVPKEEDIDAVLKVYATLRKNATKDGQPYIVSNVARRILNTSSALSEGYTIMSQSVFKDHKDHDFYDKECSAHKELKKTTSKVRTGVMTIVSEGQWPEPEL</sequence>
<dbReference type="Proteomes" id="UP000016933">
    <property type="component" value="Unassembled WGS sequence"/>
</dbReference>
<proteinExistence type="predicted"/>
<dbReference type="Gene3D" id="3.30.70.100">
    <property type="match status" value="1"/>
</dbReference>
<reference evidence="3" key="1">
    <citation type="journal article" date="2012" name="PLoS Genet.">
        <title>The genomes of the fungal plant pathogens Cladosporium fulvum and Dothistroma septosporum reveal adaptation to different hosts and lifestyles but also signatures of common ancestry.</title>
        <authorList>
            <person name="de Wit P.J.G.M."/>
            <person name="van der Burgt A."/>
            <person name="Oekmen B."/>
            <person name="Stergiopoulos I."/>
            <person name="Abd-Elsalam K.A."/>
            <person name="Aerts A.L."/>
            <person name="Bahkali A.H."/>
            <person name="Beenen H.G."/>
            <person name="Chettri P."/>
            <person name="Cox M.P."/>
            <person name="Datema E."/>
            <person name="de Vries R.P."/>
            <person name="Dhillon B."/>
            <person name="Ganley A.R."/>
            <person name="Griffiths S.A."/>
            <person name="Guo Y."/>
            <person name="Hamelin R.C."/>
            <person name="Henrissat B."/>
            <person name="Kabir M.S."/>
            <person name="Jashni M.K."/>
            <person name="Kema G."/>
            <person name="Klaubauf S."/>
            <person name="Lapidus A."/>
            <person name="Levasseur A."/>
            <person name="Lindquist E."/>
            <person name="Mehrabi R."/>
            <person name="Ohm R.A."/>
            <person name="Owen T.J."/>
            <person name="Salamov A."/>
            <person name="Schwelm A."/>
            <person name="Schijlen E."/>
            <person name="Sun H."/>
            <person name="van den Burg H.A."/>
            <person name="van Ham R.C.H.J."/>
            <person name="Zhang S."/>
            <person name="Goodwin S.B."/>
            <person name="Grigoriev I.V."/>
            <person name="Collemare J."/>
            <person name="Bradshaw R.E."/>
        </authorList>
    </citation>
    <scope>NUCLEOTIDE SEQUENCE [LARGE SCALE GENOMIC DNA]</scope>
    <source>
        <strain evidence="3">NZE10 / CBS 128990</strain>
    </source>
</reference>
<dbReference type="eggNOG" id="ENOG502STNI">
    <property type="taxonomic scope" value="Eukaryota"/>
</dbReference>
<dbReference type="SMART" id="SM00886">
    <property type="entry name" value="Dabb"/>
    <property type="match status" value="1"/>
</dbReference>
<evidence type="ECO:0000313" key="2">
    <source>
        <dbReference type="EMBL" id="EME50309.1"/>
    </source>
</evidence>
<dbReference type="InterPro" id="IPR011008">
    <property type="entry name" value="Dimeric_a/b-barrel"/>
</dbReference>
<dbReference type="EMBL" id="KB446535">
    <property type="protein sequence ID" value="EME50309.1"/>
    <property type="molecule type" value="Genomic_DNA"/>
</dbReference>
<accession>N1Q5G6</accession>
<dbReference type="PROSITE" id="PS51502">
    <property type="entry name" value="S_R_A_B_BARREL"/>
    <property type="match status" value="1"/>
</dbReference>
<name>N1Q5G6_DOTSN</name>
<dbReference type="HOGENOM" id="CLU_120569_1_0_1"/>
<organism evidence="2 3">
    <name type="scientific">Dothistroma septosporum (strain NZE10 / CBS 128990)</name>
    <name type="common">Red band needle blight fungus</name>
    <name type="synonym">Mycosphaerella pini</name>
    <dbReference type="NCBI Taxonomy" id="675120"/>
    <lineage>
        <taxon>Eukaryota</taxon>
        <taxon>Fungi</taxon>
        <taxon>Dikarya</taxon>
        <taxon>Ascomycota</taxon>
        <taxon>Pezizomycotina</taxon>
        <taxon>Dothideomycetes</taxon>
        <taxon>Dothideomycetidae</taxon>
        <taxon>Mycosphaerellales</taxon>
        <taxon>Mycosphaerellaceae</taxon>
        <taxon>Dothistroma</taxon>
    </lineage>
</organism>
<dbReference type="OMA" id="TYFEPIE"/>
<evidence type="ECO:0000259" key="1">
    <source>
        <dbReference type="PROSITE" id="PS51502"/>
    </source>
</evidence>
<dbReference type="AlphaFoldDB" id="N1Q5G6"/>
<reference evidence="2 3" key="2">
    <citation type="journal article" date="2012" name="PLoS Pathog.">
        <title>Diverse lifestyles and strategies of plant pathogenesis encoded in the genomes of eighteen Dothideomycetes fungi.</title>
        <authorList>
            <person name="Ohm R.A."/>
            <person name="Feau N."/>
            <person name="Henrissat B."/>
            <person name="Schoch C.L."/>
            <person name="Horwitz B.A."/>
            <person name="Barry K.W."/>
            <person name="Condon B.J."/>
            <person name="Copeland A.C."/>
            <person name="Dhillon B."/>
            <person name="Glaser F."/>
            <person name="Hesse C.N."/>
            <person name="Kosti I."/>
            <person name="LaButti K."/>
            <person name="Lindquist E.A."/>
            <person name="Lucas S."/>
            <person name="Salamov A.A."/>
            <person name="Bradshaw R.E."/>
            <person name="Ciuffetti L."/>
            <person name="Hamelin R.C."/>
            <person name="Kema G.H.J."/>
            <person name="Lawrence C."/>
            <person name="Scott J.A."/>
            <person name="Spatafora J.W."/>
            <person name="Turgeon B.G."/>
            <person name="de Wit P.J.G.M."/>
            <person name="Zhong S."/>
            <person name="Goodwin S.B."/>
            <person name="Grigoriev I.V."/>
        </authorList>
    </citation>
    <scope>NUCLEOTIDE SEQUENCE [LARGE SCALE GENOMIC DNA]</scope>
    <source>
        <strain evidence="3">NZE10 / CBS 128990</strain>
    </source>
</reference>